<feature type="transmembrane region" description="Helical" evidence="1">
    <location>
        <begin position="99"/>
        <end position="117"/>
    </location>
</feature>
<protein>
    <recommendedName>
        <fullName evidence="2">Thioredoxin domain-containing protein</fullName>
    </recommendedName>
</protein>
<dbReference type="AlphaFoldDB" id="A0A8S4A5V8"/>
<sequence length="271" mass="31459">MALININDLRPLLNIHYFTNILLSALYFILKHTPKACDFLFNSCQLEMREWEWLTFMACVVVLKNRKTPSVAEYVSTACMFVKALSVICFFNYNPAYGILYVLLCIGHVLFFPKPVYQGPENIVYFRGVNLPEELERDKRVTWLICFYAAWSPKSVHFAPVFSELSNEFNLSNFKFGKMDVSRFPNIANKYDINIGPLSRQLPTVILFQDGKEKERRPIPTKHISLKFDFTKVNMIKEFQLNEVYNQCKKALANKNKPTVPAVTVEAKKDQ</sequence>
<name>A0A8S4A5V8_9EUPU</name>
<dbReference type="InterPro" id="IPR013766">
    <property type="entry name" value="Thioredoxin_domain"/>
</dbReference>
<evidence type="ECO:0000256" key="1">
    <source>
        <dbReference type="SAM" id="Phobius"/>
    </source>
</evidence>
<dbReference type="GO" id="GO:0005737">
    <property type="term" value="C:cytoplasm"/>
    <property type="evidence" value="ECO:0007669"/>
    <property type="project" value="TreeGrafter"/>
</dbReference>
<accession>A0A8S4A5V8</accession>
<dbReference type="PANTHER" id="PTHR45663:SF44">
    <property type="entry name" value="OS01G0200400 PROTEIN"/>
    <property type="match status" value="1"/>
</dbReference>
<dbReference type="GO" id="GO:0015035">
    <property type="term" value="F:protein-disulfide reductase activity"/>
    <property type="evidence" value="ECO:0007669"/>
    <property type="project" value="TreeGrafter"/>
</dbReference>
<evidence type="ECO:0000313" key="4">
    <source>
        <dbReference type="Proteomes" id="UP000678393"/>
    </source>
</evidence>
<feature type="transmembrane region" description="Helical" evidence="1">
    <location>
        <begin position="12"/>
        <end position="30"/>
    </location>
</feature>
<dbReference type="SUPFAM" id="SSF52833">
    <property type="entry name" value="Thioredoxin-like"/>
    <property type="match status" value="1"/>
</dbReference>
<keyword evidence="1" id="KW-0472">Membrane</keyword>
<dbReference type="Gene3D" id="3.40.30.10">
    <property type="entry name" value="Glutaredoxin"/>
    <property type="match status" value="1"/>
</dbReference>
<dbReference type="OrthoDB" id="20229at2759"/>
<feature type="domain" description="Thioredoxin" evidence="2">
    <location>
        <begin position="139"/>
        <end position="215"/>
    </location>
</feature>
<comment type="caution">
    <text evidence="3">The sequence shown here is derived from an EMBL/GenBank/DDBJ whole genome shotgun (WGS) entry which is preliminary data.</text>
</comment>
<keyword evidence="4" id="KW-1185">Reference proteome</keyword>
<evidence type="ECO:0000313" key="3">
    <source>
        <dbReference type="EMBL" id="CAG5136644.1"/>
    </source>
</evidence>
<dbReference type="Proteomes" id="UP000678393">
    <property type="component" value="Unassembled WGS sequence"/>
</dbReference>
<dbReference type="EMBL" id="CAJHNH020008552">
    <property type="protein sequence ID" value="CAG5136644.1"/>
    <property type="molecule type" value="Genomic_DNA"/>
</dbReference>
<keyword evidence="1" id="KW-1133">Transmembrane helix</keyword>
<dbReference type="InterPro" id="IPR036249">
    <property type="entry name" value="Thioredoxin-like_sf"/>
</dbReference>
<organism evidence="3 4">
    <name type="scientific">Candidula unifasciata</name>
    <dbReference type="NCBI Taxonomy" id="100452"/>
    <lineage>
        <taxon>Eukaryota</taxon>
        <taxon>Metazoa</taxon>
        <taxon>Spiralia</taxon>
        <taxon>Lophotrochozoa</taxon>
        <taxon>Mollusca</taxon>
        <taxon>Gastropoda</taxon>
        <taxon>Heterobranchia</taxon>
        <taxon>Euthyneura</taxon>
        <taxon>Panpulmonata</taxon>
        <taxon>Eupulmonata</taxon>
        <taxon>Stylommatophora</taxon>
        <taxon>Helicina</taxon>
        <taxon>Helicoidea</taxon>
        <taxon>Geomitridae</taxon>
        <taxon>Candidula</taxon>
    </lineage>
</organism>
<dbReference type="PANTHER" id="PTHR45663">
    <property type="entry name" value="GEO12009P1"/>
    <property type="match status" value="1"/>
</dbReference>
<dbReference type="Pfam" id="PF00085">
    <property type="entry name" value="Thioredoxin"/>
    <property type="match status" value="1"/>
</dbReference>
<reference evidence="3" key="1">
    <citation type="submission" date="2021-04" db="EMBL/GenBank/DDBJ databases">
        <authorList>
            <consortium name="Molecular Ecology Group"/>
        </authorList>
    </citation>
    <scope>NUCLEOTIDE SEQUENCE</scope>
</reference>
<gene>
    <name evidence="3" type="ORF">CUNI_LOCUS22202</name>
</gene>
<evidence type="ECO:0000259" key="2">
    <source>
        <dbReference type="Pfam" id="PF00085"/>
    </source>
</evidence>
<proteinExistence type="predicted"/>
<keyword evidence="1" id="KW-0812">Transmembrane</keyword>